<dbReference type="GO" id="GO:0003677">
    <property type="term" value="F:DNA binding"/>
    <property type="evidence" value="ECO:0007669"/>
    <property type="project" value="UniProtKB-KW"/>
</dbReference>
<feature type="transmembrane region" description="Helical" evidence="4">
    <location>
        <begin position="75"/>
        <end position="93"/>
    </location>
</feature>
<keyword evidence="7" id="KW-1185">Reference proteome</keyword>
<dbReference type="SUPFAM" id="SSF46894">
    <property type="entry name" value="C-terminal effector domain of the bipartite response regulators"/>
    <property type="match status" value="1"/>
</dbReference>
<feature type="transmembrane region" description="Helical" evidence="4">
    <location>
        <begin position="39"/>
        <end position="55"/>
    </location>
</feature>
<feature type="transmembrane region" description="Helical" evidence="4">
    <location>
        <begin position="349"/>
        <end position="378"/>
    </location>
</feature>
<feature type="transmembrane region" description="Helical" evidence="4">
    <location>
        <begin position="188"/>
        <end position="205"/>
    </location>
</feature>
<accession>A0A6N8JP09</accession>
<keyword evidence="2" id="KW-0238">DNA-binding</keyword>
<feature type="transmembrane region" description="Helical" evidence="4">
    <location>
        <begin position="260"/>
        <end position="278"/>
    </location>
</feature>
<sequence length="499" mass="54209">MALIWRTCGSPRTCYAIPQDTRKDVNVMAQGQGPTAQKLKWVWTICGLSFFWLFLRRPFFSSLLANLQGYSQECLWLFTLTVVVAAGMLLYFGRTTNTAGKHDRFPILITSIGATGLSTVFVISKEASFALASAAILCLALSFAALACGWVSLLMRKSSRSVLLSCLTSFLLACILSAGFLLPPPVSGLLSAAAPLLSCLCWLFAKPADPLHDRAISESGNGSRYIPTTFWLLALFLLMSSVLRGLLYDGSVDTLSPQSTIAPSCIAATLSLLFIGAMSRLSKEQRALRYLWQIIVAIFFLGLLLLIVDSPPGIFLGRAAVIASRTCLNVFLLACLCTSGDWATTRPPAFLAATFLLVDAASSLISYMAVPLFIGFASESFESYITPCAGLICFVLVIVSYGILGKHLFDGQAPAKPEPPDGNSSVEAWGQAYGLSQREQEVVLLLVEGNTVKRMGDLLFVAPSTVQSHMKSIYRKMGVHTRQEVIDLYRHRTETESAD</sequence>
<dbReference type="CDD" id="cd06170">
    <property type="entry name" value="LuxR_C_like"/>
    <property type="match status" value="1"/>
</dbReference>
<feature type="transmembrane region" description="Helical" evidence="4">
    <location>
        <begin position="314"/>
        <end position="337"/>
    </location>
</feature>
<evidence type="ECO:0000259" key="5">
    <source>
        <dbReference type="PROSITE" id="PS50043"/>
    </source>
</evidence>
<evidence type="ECO:0000256" key="1">
    <source>
        <dbReference type="ARBA" id="ARBA00023015"/>
    </source>
</evidence>
<feature type="transmembrane region" description="Helical" evidence="4">
    <location>
        <begin position="290"/>
        <end position="308"/>
    </location>
</feature>
<feature type="transmembrane region" description="Helical" evidence="4">
    <location>
        <begin position="225"/>
        <end position="248"/>
    </location>
</feature>
<dbReference type="SMART" id="SM00421">
    <property type="entry name" value="HTH_LUXR"/>
    <property type="match status" value="1"/>
</dbReference>
<evidence type="ECO:0000256" key="3">
    <source>
        <dbReference type="ARBA" id="ARBA00023163"/>
    </source>
</evidence>
<organism evidence="6 7">
    <name type="scientific">Adlercreutzia mucosicola</name>
    <dbReference type="NCBI Taxonomy" id="580026"/>
    <lineage>
        <taxon>Bacteria</taxon>
        <taxon>Bacillati</taxon>
        <taxon>Actinomycetota</taxon>
        <taxon>Coriobacteriia</taxon>
        <taxon>Eggerthellales</taxon>
        <taxon>Eggerthellaceae</taxon>
        <taxon>Adlercreutzia</taxon>
    </lineage>
</organism>
<gene>
    <name evidence="6" type="ORF">GKZ27_05210</name>
</gene>
<feature type="transmembrane region" description="Helical" evidence="4">
    <location>
        <begin position="162"/>
        <end position="182"/>
    </location>
</feature>
<name>A0A6N8JP09_9ACTN</name>
<keyword evidence="3" id="KW-0804">Transcription</keyword>
<dbReference type="GO" id="GO:0006355">
    <property type="term" value="P:regulation of DNA-templated transcription"/>
    <property type="evidence" value="ECO:0007669"/>
    <property type="project" value="InterPro"/>
</dbReference>
<dbReference type="AlphaFoldDB" id="A0A6N8JP09"/>
<keyword evidence="4" id="KW-1133">Transmembrane helix</keyword>
<comment type="caution">
    <text evidence="6">The sequence shown here is derived from an EMBL/GenBank/DDBJ whole genome shotgun (WGS) entry which is preliminary data.</text>
</comment>
<dbReference type="PRINTS" id="PR00038">
    <property type="entry name" value="HTHLUXR"/>
</dbReference>
<evidence type="ECO:0000256" key="2">
    <source>
        <dbReference type="ARBA" id="ARBA00023125"/>
    </source>
</evidence>
<keyword evidence="1" id="KW-0805">Transcription regulation</keyword>
<protein>
    <recommendedName>
        <fullName evidence="5">HTH luxR-type domain-containing protein</fullName>
    </recommendedName>
</protein>
<dbReference type="EMBL" id="WSRR01000009">
    <property type="protein sequence ID" value="MVX60857.1"/>
    <property type="molecule type" value="Genomic_DNA"/>
</dbReference>
<evidence type="ECO:0000256" key="4">
    <source>
        <dbReference type="SAM" id="Phobius"/>
    </source>
</evidence>
<evidence type="ECO:0000313" key="7">
    <source>
        <dbReference type="Proteomes" id="UP000463388"/>
    </source>
</evidence>
<dbReference type="InterPro" id="IPR000792">
    <property type="entry name" value="Tscrpt_reg_LuxR_C"/>
</dbReference>
<reference evidence="6 7" key="1">
    <citation type="submission" date="2019-12" db="EMBL/GenBank/DDBJ databases">
        <title>Microbes associate with the intestines of laboratory mice.</title>
        <authorList>
            <person name="Navarre W."/>
            <person name="Wong E."/>
        </authorList>
    </citation>
    <scope>NUCLEOTIDE SEQUENCE [LARGE SCALE GENOMIC DNA]</scope>
    <source>
        <strain evidence="6 7">NM66_B29</strain>
    </source>
</reference>
<dbReference type="PANTHER" id="PTHR44688">
    <property type="entry name" value="DNA-BINDING TRANSCRIPTIONAL ACTIVATOR DEVR_DOSR"/>
    <property type="match status" value="1"/>
</dbReference>
<dbReference type="SUPFAM" id="SSF103473">
    <property type="entry name" value="MFS general substrate transporter"/>
    <property type="match status" value="1"/>
</dbReference>
<dbReference type="InterPro" id="IPR036259">
    <property type="entry name" value="MFS_trans_sf"/>
</dbReference>
<keyword evidence="4" id="KW-0472">Membrane</keyword>
<feature type="domain" description="HTH luxR-type" evidence="5">
    <location>
        <begin position="428"/>
        <end position="493"/>
    </location>
</feature>
<dbReference type="Gene3D" id="1.10.10.10">
    <property type="entry name" value="Winged helix-like DNA-binding domain superfamily/Winged helix DNA-binding domain"/>
    <property type="match status" value="1"/>
</dbReference>
<dbReference type="Pfam" id="PF00196">
    <property type="entry name" value="GerE"/>
    <property type="match status" value="1"/>
</dbReference>
<keyword evidence="4" id="KW-0812">Transmembrane</keyword>
<dbReference type="InterPro" id="IPR016032">
    <property type="entry name" value="Sig_transdc_resp-reg_C-effctor"/>
</dbReference>
<feature type="transmembrane region" description="Helical" evidence="4">
    <location>
        <begin position="129"/>
        <end position="155"/>
    </location>
</feature>
<dbReference type="InterPro" id="IPR036388">
    <property type="entry name" value="WH-like_DNA-bd_sf"/>
</dbReference>
<proteinExistence type="predicted"/>
<feature type="transmembrane region" description="Helical" evidence="4">
    <location>
        <begin position="105"/>
        <end position="123"/>
    </location>
</feature>
<dbReference type="Proteomes" id="UP000463388">
    <property type="component" value="Unassembled WGS sequence"/>
</dbReference>
<feature type="transmembrane region" description="Helical" evidence="4">
    <location>
        <begin position="384"/>
        <end position="404"/>
    </location>
</feature>
<evidence type="ECO:0000313" key="6">
    <source>
        <dbReference type="EMBL" id="MVX60857.1"/>
    </source>
</evidence>
<dbReference type="PANTHER" id="PTHR44688:SF16">
    <property type="entry name" value="DNA-BINDING TRANSCRIPTIONAL ACTIVATOR DEVR_DOSR"/>
    <property type="match status" value="1"/>
</dbReference>
<dbReference type="PROSITE" id="PS50043">
    <property type="entry name" value="HTH_LUXR_2"/>
    <property type="match status" value="1"/>
</dbReference>